<dbReference type="InterPro" id="IPR014292">
    <property type="entry name" value="Acyl_transf_WS/DGAT"/>
</dbReference>
<dbReference type="AlphaFoldDB" id="A0A6J7FI75"/>
<evidence type="ECO:0000256" key="4">
    <source>
        <dbReference type="ARBA" id="ARBA00022516"/>
    </source>
</evidence>
<keyword evidence="5" id="KW-0808">Transferase</keyword>
<evidence type="ECO:0000256" key="5">
    <source>
        <dbReference type="ARBA" id="ARBA00022679"/>
    </source>
</evidence>
<keyword evidence="7" id="KW-0012">Acyltransferase</keyword>
<dbReference type="GO" id="GO:0004144">
    <property type="term" value="F:diacylglycerol O-acyltransferase activity"/>
    <property type="evidence" value="ECO:0007669"/>
    <property type="project" value="UniProtKB-EC"/>
</dbReference>
<evidence type="ECO:0000256" key="7">
    <source>
        <dbReference type="ARBA" id="ARBA00023315"/>
    </source>
</evidence>
<dbReference type="EMBL" id="CAFBLP010000125">
    <property type="protein sequence ID" value="CAB4893274.1"/>
    <property type="molecule type" value="Genomic_DNA"/>
</dbReference>
<gene>
    <name evidence="11" type="ORF">UFOPK3376_03005</name>
</gene>
<dbReference type="GO" id="GO:0051701">
    <property type="term" value="P:biological process involved in interaction with host"/>
    <property type="evidence" value="ECO:0007669"/>
    <property type="project" value="TreeGrafter"/>
</dbReference>
<evidence type="ECO:0000256" key="8">
    <source>
        <dbReference type="ARBA" id="ARBA00048109"/>
    </source>
</evidence>
<dbReference type="PANTHER" id="PTHR31650">
    <property type="entry name" value="O-ACYLTRANSFERASE (WSD1-LIKE) FAMILY PROTEIN"/>
    <property type="match status" value="1"/>
</dbReference>
<dbReference type="InterPro" id="IPR009721">
    <property type="entry name" value="O-acyltransferase_WSD1_C"/>
</dbReference>
<protein>
    <recommendedName>
        <fullName evidence="3">diacylglycerol O-acyltransferase</fullName>
        <ecNumber evidence="3">2.3.1.20</ecNumber>
    </recommendedName>
</protein>
<accession>A0A6J7FI75</accession>
<keyword evidence="4" id="KW-0444">Lipid biosynthesis</keyword>
<feature type="domain" description="O-acyltransferase WSD1-like N-terminal" evidence="9">
    <location>
        <begin position="4"/>
        <end position="264"/>
    </location>
</feature>
<evidence type="ECO:0000259" key="9">
    <source>
        <dbReference type="Pfam" id="PF03007"/>
    </source>
</evidence>
<sequence>MQRMGSLDAVFLAIEQPTSPMNIGSVSVFDGPAPTLETVREFVAAKLASVPRCRQRAHFMWLQATRPVWIDDADFDLANHVRATTLCAGGASTLEEVVEQVMVEPLDRRRSLWQMLVVDGLDDQRWAVVSTMHHCMVDGVAGTDLLAVILDAEPDARHAEPLPWAPERKPSWWDLARFTVAASAASFRTHLRHLARMLRHPLRTCRRLHHIASGARGLWLQPSRRDSPLTGPLGTQRRWMHTSIPLDHVASVRRGLGGTVNDVVLTAVTRGLRELIHERKATVRTPDVMALVPVSMRGADDHGRLDNRVAVTHALLPVAIDDAADTHRAVRAEMVIVKASHETDASTVLLHSGDLVPHAVAAVIARAVVRAQQNIETIVTNVPGPRQPLYLCGRRMLMAYPFAPIAGRIQIAVAIWSYCGTLYIGVTGDRDGAGDIDVLIRGIDRGFADLVHAAGRDAA</sequence>
<reference evidence="11" key="1">
    <citation type="submission" date="2020-05" db="EMBL/GenBank/DDBJ databases">
        <authorList>
            <person name="Chiriac C."/>
            <person name="Salcher M."/>
            <person name="Ghai R."/>
            <person name="Kavagutti S V."/>
        </authorList>
    </citation>
    <scope>NUCLEOTIDE SEQUENCE</scope>
</reference>
<evidence type="ECO:0000313" key="11">
    <source>
        <dbReference type="EMBL" id="CAB4893274.1"/>
    </source>
</evidence>
<evidence type="ECO:0000256" key="1">
    <source>
        <dbReference type="ARBA" id="ARBA00004771"/>
    </source>
</evidence>
<proteinExistence type="predicted"/>
<dbReference type="EC" id="2.3.1.20" evidence="3"/>
<comment type="catalytic activity">
    <reaction evidence="8">
        <text>an acyl-CoA + a 1,2-diacyl-sn-glycerol = a triacyl-sn-glycerol + CoA</text>
        <dbReference type="Rhea" id="RHEA:10868"/>
        <dbReference type="ChEBI" id="CHEBI:17815"/>
        <dbReference type="ChEBI" id="CHEBI:57287"/>
        <dbReference type="ChEBI" id="CHEBI:58342"/>
        <dbReference type="ChEBI" id="CHEBI:64615"/>
        <dbReference type="EC" id="2.3.1.20"/>
    </reaction>
</comment>
<dbReference type="NCBIfam" id="TIGR02946">
    <property type="entry name" value="acyl_WS_DGAT"/>
    <property type="match status" value="1"/>
</dbReference>
<evidence type="ECO:0000259" key="10">
    <source>
        <dbReference type="Pfam" id="PF06974"/>
    </source>
</evidence>
<feature type="domain" description="O-acyltransferase WSD1 C-terminal" evidence="10">
    <location>
        <begin position="307"/>
        <end position="449"/>
    </location>
</feature>
<dbReference type="InterPro" id="IPR004255">
    <property type="entry name" value="O-acyltransferase_WSD1_N"/>
</dbReference>
<dbReference type="InterPro" id="IPR045034">
    <property type="entry name" value="O-acyltransferase_WSD1-like"/>
</dbReference>
<dbReference type="GO" id="GO:0005886">
    <property type="term" value="C:plasma membrane"/>
    <property type="evidence" value="ECO:0007669"/>
    <property type="project" value="TreeGrafter"/>
</dbReference>
<dbReference type="PANTHER" id="PTHR31650:SF1">
    <property type="entry name" value="WAX ESTER SYNTHASE_DIACYLGLYCEROL ACYLTRANSFERASE 4-RELATED"/>
    <property type="match status" value="1"/>
</dbReference>
<name>A0A6J7FI75_9ZZZZ</name>
<dbReference type="SUPFAM" id="SSF52777">
    <property type="entry name" value="CoA-dependent acyltransferases"/>
    <property type="match status" value="1"/>
</dbReference>
<dbReference type="GO" id="GO:0019432">
    <property type="term" value="P:triglyceride biosynthetic process"/>
    <property type="evidence" value="ECO:0007669"/>
    <property type="project" value="UniProtKB-UniPathway"/>
</dbReference>
<evidence type="ECO:0000256" key="2">
    <source>
        <dbReference type="ARBA" id="ARBA00005189"/>
    </source>
</evidence>
<dbReference type="UniPathway" id="UPA00282"/>
<comment type="pathway">
    <text evidence="2">Lipid metabolism.</text>
</comment>
<evidence type="ECO:0000256" key="3">
    <source>
        <dbReference type="ARBA" id="ARBA00013244"/>
    </source>
</evidence>
<organism evidence="11">
    <name type="scientific">freshwater metagenome</name>
    <dbReference type="NCBI Taxonomy" id="449393"/>
    <lineage>
        <taxon>unclassified sequences</taxon>
        <taxon>metagenomes</taxon>
        <taxon>ecological metagenomes</taxon>
    </lineage>
</organism>
<dbReference type="Pfam" id="PF06974">
    <property type="entry name" value="WS_DGAT_C"/>
    <property type="match status" value="1"/>
</dbReference>
<dbReference type="GO" id="GO:0071731">
    <property type="term" value="P:response to nitric oxide"/>
    <property type="evidence" value="ECO:0007669"/>
    <property type="project" value="TreeGrafter"/>
</dbReference>
<keyword evidence="6" id="KW-0443">Lipid metabolism</keyword>
<comment type="pathway">
    <text evidence="1">Glycerolipid metabolism; triacylglycerol biosynthesis.</text>
</comment>
<dbReference type="Pfam" id="PF03007">
    <property type="entry name" value="WS_DGAT_cat"/>
    <property type="match status" value="1"/>
</dbReference>
<evidence type="ECO:0000256" key="6">
    <source>
        <dbReference type="ARBA" id="ARBA00023098"/>
    </source>
</evidence>
<dbReference type="GO" id="GO:0001666">
    <property type="term" value="P:response to hypoxia"/>
    <property type="evidence" value="ECO:0007669"/>
    <property type="project" value="TreeGrafter"/>
</dbReference>